<keyword evidence="3" id="KW-1185">Reference proteome</keyword>
<feature type="non-terminal residue" evidence="2">
    <location>
        <position position="165"/>
    </location>
</feature>
<dbReference type="EMBL" id="KZ354127">
    <property type="protein sequence ID" value="PIO61146.1"/>
    <property type="molecule type" value="Genomic_DNA"/>
</dbReference>
<dbReference type="GO" id="GO:0005783">
    <property type="term" value="C:endoplasmic reticulum"/>
    <property type="evidence" value="ECO:0007669"/>
    <property type="project" value="TreeGrafter"/>
</dbReference>
<sequence>MCKNLGTNIEIQSSQKKTAFCAVMLCCRTILRTSSADEFYTLMGKLCKELAEMNQEEQDHLITVIYTMAEFPYPGLAELREKHKWNIQPLTPAFKLVRKSADDILKDGNIRRKLNNWNNLRSLRKQYRQTKQRQKQAASPSSEKKPDVYSWQRDVEHGATGVPPG</sequence>
<accession>A0A2G9TT10</accession>
<proteinExistence type="predicted"/>
<organism evidence="2 3">
    <name type="scientific">Teladorsagia circumcincta</name>
    <name type="common">Brown stomach worm</name>
    <name type="synonym">Ostertagia circumcincta</name>
    <dbReference type="NCBI Taxonomy" id="45464"/>
    <lineage>
        <taxon>Eukaryota</taxon>
        <taxon>Metazoa</taxon>
        <taxon>Ecdysozoa</taxon>
        <taxon>Nematoda</taxon>
        <taxon>Chromadorea</taxon>
        <taxon>Rhabditida</taxon>
        <taxon>Rhabditina</taxon>
        <taxon>Rhabditomorpha</taxon>
        <taxon>Strongyloidea</taxon>
        <taxon>Trichostrongylidae</taxon>
        <taxon>Teladorsagia</taxon>
    </lineage>
</organism>
<dbReference type="Proteomes" id="UP000230423">
    <property type="component" value="Unassembled WGS sequence"/>
</dbReference>
<gene>
    <name evidence="2" type="ORF">TELCIR_17340</name>
</gene>
<name>A0A2G9TT10_TELCI</name>
<dbReference type="AlphaFoldDB" id="A0A2G9TT10"/>
<evidence type="ECO:0000313" key="2">
    <source>
        <dbReference type="EMBL" id="PIO61146.1"/>
    </source>
</evidence>
<evidence type="ECO:0000313" key="3">
    <source>
        <dbReference type="Proteomes" id="UP000230423"/>
    </source>
</evidence>
<feature type="compositionally biased region" description="Basic and acidic residues" evidence="1">
    <location>
        <begin position="142"/>
        <end position="157"/>
    </location>
</feature>
<feature type="region of interest" description="Disordered" evidence="1">
    <location>
        <begin position="127"/>
        <end position="165"/>
    </location>
</feature>
<evidence type="ECO:0000256" key="1">
    <source>
        <dbReference type="SAM" id="MobiDB-lite"/>
    </source>
</evidence>
<dbReference type="OrthoDB" id="289721at2759"/>
<dbReference type="PANTHER" id="PTHR13399:SF2">
    <property type="entry name" value="TRANSLOCON-ASSOCIATED PROTEIN SUBUNIT GAMMA"/>
    <property type="match status" value="1"/>
</dbReference>
<reference evidence="2 3" key="1">
    <citation type="submission" date="2015-09" db="EMBL/GenBank/DDBJ databases">
        <title>Draft genome of the parasitic nematode Teladorsagia circumcincta isolate WARC Sus (inbred).</title>
        <authorList>
            <person name="Mitreva M."/>
        </authorList>
    </citation>
    <scope>NUCLEOTIDE SEQUENCE [LARGE SCALE GENOMIC DNA]</scope>
    <source>
        <strain evidence="2 3">S</strain>
    </source>
</reference>
<protein>
    <submittedName>
        <fullName evidence="2">Uncharacterized protein</fullName>
    </submittedName>
</protein>
<dbReference type="PANTHER" id="PTHR13399">
    <property type="entry name" value="TRANSLOCON-ASSOCIATED PROTEIN TRAP , GAMMA SUBUNIT"/>
    <property type="match status" value="1"/>
</dbReference>